<dbReference type="Proteomes" id="UP000485058">
    <property type="component" value="Unassembled WGS sequence"/>
</dbReference>
<dbReference type="Gene3D" id="3.40.50.300">
    <property type="entry name" value="P-loop containing nucleotide triphosphate hydrolases"/>
    <property type="match status" value="1"/>
</dbReference>
<name>A0A699Z296_HAELA</name>
<organism evidence="1 2">
    <name type="scientific">Haematococcus lacustris</name>
    <name type="common">Green alga</name>
    <name type="synonym">Haematococcus pluvialis</name>
    <dbReference type="NCBI Taxonomy" id="44745"/>
    <lineage>
        <taxon>Eukaryota</taxon>
        <taxon>Viridiplantae</taxon>
        <taxon>Chlorophyta</taxon>
        <taxon>core chlorophytes</taxon>
        <taxon>Chlorophyceae</taxon>
        <taxon>CS clade</taxon>
        <taxon>Chlamydomonadales</taxon>
        <taxon>Haematococcaceae</taxon>
        <taxon>Haematococcus</taxon>
    </lineage>
</organism>
<dbReference type="AlphaFoldDB" id="A0A699Z296"/>
<gene>
    <name evidence="1" type="ORF">HaLaN_04697</name>
</gene>
<comment type="caution">
    <text evidence="1">The sequence shown here is derived from an EMBL/GenBank/DDBJ whole genome shotgun (WGS) entry which is preliminary data.</text>
</comment>
<protein>
    <submittedName>
        <fullName evidence="1">Uncharacterized protein</fullName>
    </submittedName>
</protein>
<evidence type="ECO:0000313" key="1">
    <source>
        <dbReference type="EMBL" id="GFH09532.1"/>
    </source>
</evidence>
<accession>A0A699Z296</accession>
<keyword evidence="2" id="KW-1185">Reference proteome</keyword>
<evidence type="ECO:0000313" key="2">
    <source>
        <dbReference type="Proteomes" id="UP000485058"/>
    </source>
</evidence>
<dbReference type="InterPro" id="IPR027417">
    <property type="entry name" value="P-loop_NTPase"/>
</dbReference>
<reference evidence="1 2" key="1">
    <citation type="submission" date="2020-02" db="EMBL/GenBank/DDBJ databases">
        <title>Draft genome sequence of Haematococcus lacustris strain NIES-144.</title>
        <authorList>
            <person name="Morimoto D."/>
            <person name="Nakagawa S."/>
            <person name="Yoshida T."/>
            <person name="Sawayama S."/>
        </authorList>
    </citation>
    <scope>NUCLEOTIDE SEQUENCE [LARGE SCALE GENOMIC DNA]</scope>
    <source>
        <strain evidence="1 2">NIES-144</strain>
    </source>
</reference>
<dbReference type="SUPFAM" id="SSF52540">
    <property type="entry name" value="P-loop containing nucleoside triphosphate hydrolases"/>
    <property type="match status" value="1"/>
</dbReference>
<sequence length="273" mass="30223">MQQCKQNSHMIVTFATNTAVAASRRVHTWHVLRFFIRYLSSGRCVASVFKPRNLQARGASRLCEVATSATTRRSAIVLRHPRGFLEVICIPSSHQPLKQHSRRHSKMQLRRATPLGAVLLTRGVVTGVPRRLAASGCAPPAPCASSMKPLSQLQQDIVDDPARAKLIQAVAGSGKTEVLVQIALKAAREGTNVLFVTKVSSVTFEIVNRLMAHLKIAGFAKSGNHYYTRLHSSGAVIEVANYDAMVHTQLLQRQWGLQVWLQQYGDVLRWPTM</sequence>
<proteinExistence type="predicted"/>
<dbReference type="EMBL" id="BLLF01000242">
    <property type="protein sequence ID" value="GFH09532.1"/>
    <property type="molecule type" value="Genomic_DNA"/>
</dbReference>